<reference evidence="13 14" key="1">
    <citation type="submission" date="2020-11" db="EMBL/GenBank/DDBJ databases">
        <authorList>
            <person name="Peeters C."/>
        </authorList>
    </citation>
    <scope>NUCLEOTIDE SEQUENCE [LARGE SCALE GENOMIC DNA]</scope>
    <source>
        <strain evidence="13 14">LMG 7974</strain>
    </source>
</reference>
<dbReference type="InterPro" id="IPR036291">
    <property type="entry name" value="NAD(P)-bd_dom_sf"/>
</dbReference>
<keyword evidence="5 10" id="KW-0812">Transmembrane</keyword>
<evidence type="ECO:0000313" key="14">
    <source>
        <dbReference type="Proteomes" id="UP000789803"/>
    </source>
</evidence>
<proteinExistence type="predicted"/>
<organism evidence="13 14">
    <name type="scientific">Campylobacter majalis</name>
    <dbReference type="NCBI Taxonomy" id="2790656"/>
    <lineage>
        <taxon>Bacteria</taxon>
        <taxon>Pseudomonadati</taxon>
        <taxon>Campylobacterota</taxon>
        <taxon>Epsilonproteobacteria</taxon>
        <taxon>Campylobacterales</taxon>
        <taxon>Campylobacteraceae</taxon>
        <taxon>Campylobacter</taxon>
    </lineage>
</organism>
<dbReference type="PANTHER" id="PTHR46157:SF4">
    <property type="entry name" value="K(+) EFFLUX ANTIPORTER 3, CHLOROPLASTIC"/>
    <property type="match status" value="1"/>
</dbReference>
<evidence type="ECO:0000256" key="9">
    <source>
        <dbReference type="ARBA" id="ARBA00023136"/>
    </source>
</evidence>
<feature type="transmembrane region" description="Helical" evidence="10">
    <location>
        <begin position="84"/>
        <end position="106"/>
    </location>
</feature>
<evidence type="ECO:0000259" key="11">
    <source>
        <dbReference type="Pfam" id="PF00999"/>
    </source>
</evidence>
<evidence type="ECO:0000256" key="3">
    <source>
        <dbReference type="ARBA" id="ARBA00022449"/>
    </source>
</evidence>
<dbReference type="Gene3D" id="3.40.50.720">
    <property type="entry name" value="NAD(P)-binding Rossmann-like Domain"/>
    <property type="match status" value="1"/>
</dbReference>
<keyword evidence="2" id="KW-0813">Transport</keyword>
<keyword evidence="9 10" id="KW-0472">Membrane</keyword>
<dbReference type="Gene3D" id="1.20.1530.20">
    <property type="match status" value="1"/>
</dbReference>
<feature type="transmembrane region" description="Helical" evidence="10">
    <location>
        <begin position="216"/>
        <end position="244"/>
    </location>
</feature>
<evidence type="ECO:0000256" key="8">
    <source>
        <dbReference type="ARBA" id="ARBA00023065"/>
    </source>
</evidence>
<feature type="transmembrane region" description="Helical" evidence="10">
    <location>
        <begin position="112"/>
        <end position="130"/>
    </location>
</feature>
<evidence type="ECO:0000259" key="12">
    <source>
        <dbReference type="Pfam" id="PF02254"/>
    </source>
</evidence>
<keyword evidence="4" id="KW-0633">Potassium transport</keyword>
<protein>
    <submittedName>
        <fullName evidence="13">Glutathione-regulated potassium-efflux system protein KefC</fullName>
    </submittedName>
</protein>
<evidence type="ECO:0000256" key="2">
    <source>
        <dbReference type="ARBA" id="ARBA00022448"/>
    </source>
</evidence>
<feature type="transmembrane region" description="Helical" evidence="10">
    <location>
        <begin position="291"/>
        <end position="313"/>
    </location>
</feature>
<accession>A0ABM8Q1K0</accession>
<evidence type="ECO:0000256" key="6">
    <source>
        <dbReference type="ARBA" id="ARBA00022958"/>
    </source>
</evidence>
<feature type="transmembrane region" description="Helical" evidence="10">
    <location>
        <begin position="175"/>
        <end position="196"/>
    </location>
</feature>
<feature type="transmembrane region" description="Helical" evidence="10">
    <location>
        <begin position="6"/>
        <end position="23"/>
    </location>
</feature>
<name>A0ABM8Q1K0_9BACT</name>
<feature type="transmembrane region" description="Helical" evidence="10">
    <location>
        <begin position="53"/>
        <end position="72"/>
    </location>
</feature>
<dbReference type="Pfam" id="PF00999">
    <property type="entry name" value="Na_H_Exchanger"/>
    <property type="match status" value="1"/>
</dbReference>
<feature type="transmembrane region" description="Helical" evidence="10">
    <location>
        <begin position="150"/>
        <end position="169"/>
    </location>
</feature>
<feature type="transmembrane region" description="Helical" evidence="10">
    <location>
        <begin position="352"/>
        <end position="372"/>
    </location>
</feature>
<dbReference type="InterPro" id="IPR006153">
    <property type="entry name" value="Cation/H_exchanger_TM"/>
</dbReference>
<gene>
    <name evidence="13" type="primary">kefC</name>
    <name evidence="13" type="ORF">LMG7974_00045</name>
</gene>
<evidence type="ECO:0000256" key="5">
    <source>
        <dbReference type="ARBA" id="ARBA00022692"/>
    </source>
</evidence>
<evidence type="ECO:0000256" key="4">
    <source>
        <dbReference type="ARBA" id="ARBA00022538"/>
    </source>
</evidence>
<feature type="transmembrane region" description="Helical" evidence="10">
    <location>
        <begin position="30"/>
        <end position="47"/>
    </location>
</feature>
<dbReference type="InterPro" id="IPR038770">
    <property type="entry name" value="Na+/solute_symporter_sf"/>
</dbReference>
<comment type="subcellular location">
    <subcellularLocation>
        <location evidence="1">Membrane</location>
        <topology evidence="1">Multi-pass membrane protein</topology>
    </subcellularLocation>
</comment>
<dbReference type="SUPFAM" id="SSF51735">
    <property type="entry name" value="NAD(P)-binding Rossmann-fold domains"/>
    <property type="match status" value="1"/>
</dbReference>
<dbReference type="Proteomes" id="UP000789803">
    <property type="component" value="Unassembled WGS sequence"/>
</dbReference>
<keyword evidence="14" id="KW-1185">Reference proteome</keyword>
<feature type="domain" description="RCK N-terminal" evidence="12">
    <location>
        <begin position="403"/>
        <end position="511"/>
    </location>
</feature>
<dbReference type="InterPro" id="IPR003148">
    <property type="entry name" value="RCK_N"/>
</dbReference>
<sequence>MMDYFLLAFLLTVFLSIILNIFFKRFEIPTIIGYIVTGIIVSEAFELKSNENLEHIAEFGIVFLMFTIGLEFSLRHLMSMKKEVFVNGGLQVFIGGLFLAVLAYYILNQDDYNSLIIGLALALSSTAIVLKILNDTRQISQPYGRKSLGILLFQDIAVIPILIMVDVFSSNQSSVAELVIRTLFMASVLIVLLYLIGKYIINWLFYKVIQTKSNEIFIATVFFLVVGSGTLAHGFGFSFSLGAFLAGMMMAETEYKHQIEADLIPFRDILLGLFFISIGMQINIDVIVSNIFIILMLVLSIMLIKAIVIFGILRTYQSTRVSFKTAVTLSQVGEFALAVFGMMSSRGMLEPQVAQVLIAVSVISMFATPFILKNLNFFADLIEKDVANQADGTIKPQSLRDHIVVFGYASLGQEVVYRIKERGLVYIVIESDISLVELGRERGENVFLGSAFSKTTFDNACVKTAAAVIVTVTNEQKLELITRNITNYDANIQTIIRVSEDEKKELFADLGNNFHLVSQEKALGRLLVHEALQCKIDKNLGKSVI</sequence>
<keyword evidence="8" id="KW-0406">Ion transport</keyword>
<evidence type="ECO:0000313" key="13">
    <source>
        <dbReference type="EMBL" id="CAD7286710.1"/>
    </source>
</evidence>
<keyword evidence="3" id="KW-0050">Antiport</keyword>
<keyword evidence="7 10" id="KW-1133">Transmembrane helix</keyword>
<evidence type="ECO:0000256" key="7">
    <source>
        <dbReference type="ARBA" id="ARBA00022989"/>
    </source>
</evidence>
<keyword evidence="6" id="KW-0630">Potassium</keyword>
<feature type="domain" description="Cation/H+ exchanger transmembrane" evidence="11">
    <location>
        <begin position="12"/>
        <end position="372"/>
    </location>
</feature>
<evidence type="ECO:0000256" key="1">
    <source>
        <dbReference type="ARBA" id="ARBA00004141"/>
    </source>
</evidence>
<dbReference type="PANTHER" id="PTHR46157">
    <property type="entry name" value="K(+) EFFLUX ANTIPORTER 3, CHLOROPLASTIC"/>
    <property type="match status" value="1"/>
</dbReference>
<dbReference type="Pfam" id="PF02254">
    <property type="entry name" value="TrkA_N"/>
    <property type="match status" value="1"/>
</dbReference>
<evidence type="ECO:0000256" key="10">
    <source>
        <dbReference type="SAM" id="Phobius"/>
    </source>
</evidence>
<comment type="caution">
    <text evidence="13">The sequence shown here is derived from an EMBL/GenBank/DDBJ whole genome shotgun (WGS) entry which is preliminary data.</text>
</comment>
<dbReference type="EMBL" id="CAJHOF010000001">
    <property type="protein sequence ID" value="CAD7286710.1"/>
    <property type="molecule type" value="Genomic_DNA"/>
</dbReference>